<dbReference type="PANTHER" id="PTHR33988:SF3">
    <property type="entry name" value="ENDORIBONUCLEASE TOXIN CHPB-RELATED"/>
    <property type="match status" value="1"/>
</dbReference>
<dbReference type="InterPro" id="IPR003477">
    <property type="entry name" value="PemK-like"/>
</dbReference>
<dbReference type="EMBL" id="JXKG01000027">
    <property type="protein sequence ID" value="OJG13998.1"/>
    <property type="molecule type" value="Genomic_DNA"/>
</dbReference>
<dbReference type="SUPFAM" id="SSF50118">
    <property type="entry name" value="Cell growth inhibitor/plasmid maintenance toxic component"/>
    <property type="match status" value="1"/>
</dbReference>
<dbReference type="PANTHER" id="PTHR33988">
    <property type="entry name" value="ENDORIBONUCLEASE MAZF-RELATED"/>
    <property type="match status" value="1"/>
</dbReference>
<reference evidence="3 4" key="1">
    <citation type="submission" date="2014-12" db="EMBL/GenBank/DDBJ databases">
        <title>Draft genome sequences of 29 type strains of Enterococci.</title>
        <authorList>
            <person name="Zhong Z."/>
            <person name="Sun Z."/>
            <person name="Liu W."/>
            <person name="Zhang W."/>
            <person name="Zhang H."/>
        </authorList>
    </citation>
    <scope>NUCLEOTIDE SEQUENCE [LARGE SCALE GENOMIC DNA]</scope>
    <source>
        <strain evidence="3 4">DSM 21207</strain>
    </source>
</reference>
<evidence type="ECO:0000313" key="4">
    <source>
        <dbReference type="Proteomes" id="UP000182835"/>
    </source>
</evidence>
<dbReference type="Pfam" id="PF02452">
    <property type="entry name" value="PemK_toxin"/>
    <property type="match status" value="1"/>
</dbReference>
<sequence length="115" mass="12691">MSNYPAQGDIITLNFDPSAGREIQKRRPALVVSTKNYSTVTGLVAVCPITSTNKPHFVPLDESHQIKGFVNPLQVKTLDYNARSWKKIESATLVELGNVAQIVAMIFSFDQLLGE</sequence>
<dbReference type="Gene3D" id="2.30.30.110">
    <property type="match status" value="1"/>
</dbReference>
<dbReference type="RefSeq" id="WP_071865639.1">
    <property type="nucleotide sequence ID" value="NZ_JBHLVQ010000004.1"/>
</dbReference>
<comment type="similarity">
    <text evidence="1">Belongs to the PemK/MazF family.</text>
</comment>
<gene>
    <name evidence="3" type="ORF">RU96_GL001428</name>
</gene>
<dbReference type="InterPro" id="IPR011067">
    <property type="entry name" value="Plasmid_toxin/cell-grow_inhib"/>
</dbReference>
<dbReference type="AlphaFoldDB" id="A0A1L8R2M1"/>
<dbReference type="GO" id="GO:0003677">
    <property type="term" value="F:DNA binding"/>
    <property type="evidence" value="ECO:0007669"/>
    <property type="project" value="InterPro"/>
</dbReference>
<evidence type="ECO:0008006" key="5">
    <source>
        <dbReference type="Google" id="ProtNLM"/>
    </source>
</evidence>
<evidence type="ECO:0000256" key="1">
    <source>
        <dbReference type="ARBA" id="ARBA00007521"/>
    </source>
</evidence>
<proteinExistence type="inferred from homology"/>
<evidence type="ECO:0000256" key="2">
    <source>
        <dbReference type="ARBA" id="ARBA00022649"/>
    </source>
</evidence>
<accession>A0A1L8R2M1</accession>
<evidence type="ECO:0000313" key="3">
    <source>
        <dbReference type="EMBL" id="OJG13998.1"/>
    </source>
</evidence>
<keyword evidence="2" id="KW-1277">Toxin-antitoxin system</keyword>
<dbReference type="STRING" id="317010.RU96_GL001428"/>
<dbReference type="GO" id="GO:0004521">
    <property type="term" value="F:RNA endonuclease activity"/>
    <property type="evidence" value="ECO:0007669"/>
    <property type="project" value="TreeGrafter"/>
</dbReference>
<dbReference type="OrthoDB" id="9808744at2"/>
<dbReference type="GO" id="GO:0016075">
    <property type="term" value="P:rRNA catabolic process"/>
    <property type="evidence" value="ECO:0007669"/>
    <property type="project" value="TreeGrafter"/>
</dbReference>
<dbReference type="GO" id="GO:0006402">
    <property type="term" value="P:mRNA catabolic process"/>
    <property type="evidence" value="ECO:0007669"/>
    <property type="project" value="TreeGrafter"/>
</dbReference>
<protein>
    <recommendedName>
        <fullName evidence="5">Cell division protein FtsN</fullName>
    </recommendedName>
</protein>
<name>A0A1L8R2M1_9ENTE</name>
<dbReference type="Proteomes" id="UP000182835">
    <property type="component" value="Unassembled WGS sequence"/>
</dbReference>
<comment type="caution">
    <text evidence="3">The sequence shown here is derived from an EMBL/GenBank/DDBJ whole genome shotgun (WGS) entry which is preliminary data.</text>
</comment>
<organism evidence="3 4">
    <name type="scientific">Enterococcus canintestini</name>
    <dbReference type="NCBI Taxonomy" id="317010"/>
    <lineage>
        <taxon>Bacteria</taxon>
        <taxon>Bacillati</taxon>
        <taxon>Bacillota</taxon>
        <taxon>Bacilli</taxon>
        <taxon>Lactobacillales</taxon>
        <taxon>Enterococcaceae</taxon>
        <taxon>Enterococcus</taxon>
    </lineage>
</organism>